<dbReference type="GO" id="GO:0004764">
    <property type="term" value="F:shikimate 3-dehydrogenase (NADP+) activity"/>
    <property type="evidence" value="ECO:0007669"/>
    <property type="project" value="InterPro"/>
</dbReference>
<dbReference type="KEGG" id="broo:brsh051_14710"/>
<dbReference type="GO" id="GO:0019632">
    <property type="term" value="P:shikimate metabolic process"/>
    <property type="evidence" value="ECO:0007669"/>
    <property type="project" value="TreeGrafter"/>
</dbReference>
<dbReference type="Proteomes" id="UP001431656">
    <property type="component" value="Chromosome"/>
</dbReference>
<dbReference type="GO" id="GO:0005829">
    <property type="term" value="C:cytosol"/>
    <property type="evidence" value="ECO:0007669"/>
    <property type="project" value="TreeGrafter"/>
</dbReference>
<dbReference type="SUPFAM" id="SSF51735">
    <property type="entry name" value="NAD(P)-binding Rossmann-fold domains"/>
    <property type="match status" value="1"/>
</dbReference>
<dbReference type="CDD" id="cd01065">
    <property type="entry name" value="NAD_bind_Shikimate_DH"/>
    <property type="match status" value="1"/>
</dbReference>
<gene>
    <name evidence="4" type="ORF">brsh051_14710</name>
</gene>
<evidence type="ECO:0000259" key="3">
    <source>
        <dbReference type="Pfam" id="PF08501"/>
    </source>
</evidence>
<dbReference type="PANTHER" id="PTHR21089">
    <property type="entry name" value="SHIKIMATE DEHYDROGENASE"/>
    <property type="match status" value="1"/>
</dbReference>
<proteinExistence type="predicted"/>
<name>A0AAN0KI58_9ACTN</name>
<dbReference type="EMBL" id="AP028056">
    <property type="protein sequence ID" value="BEH02190.1"/>
    <property type="molecule type" value="Genomic_DNA"/>
</dbReference>
<keyword evidence="5" id="KW-1185">Reference proteome</keyword>
<evidence type="ECO:0000313" key="4">
    <source>
        <dbReference type="EMBL" id="BEH02190.1"/>
    </source>
</evidence>
<dbReference type="Gene3D" id="3.40.50.720">
    <property type="entry name" value="NAD(P)-binding Rossmann-like Domain"/>
    <property type="match status" value="1"/>
</dbReference>
<dbReference type="InterPro" id="IPR022893">
    <property type="entry name" value="Shikimate_DH_fam"/>
</dbReference>
<organism evidence="4 5">
    <name type="scientific">Brooklawnia propionicigenes</name>
    <dbReference type="NCBI Taxonomy" id="3041175"/>
    <lineage>
        <taxon>Bacteria</taxon>
        <taxon>Bacillati</taxon>
        <taxon>Actinomycetota</taxon>
        <taxon>Actinomycetes</taxon>
        <taxon>Propionibacteriales</taxon>
        <taxon>Propionibacteriaceae</taxon>
        <taxon>Brooklawnia</taxon>
    </lineage>
</organism>
<dbReference type="GO" id="GO:0009073">
    <property type="term" value="P:aromatic amino acid family biosynthetic process"/>
    <property type="evidence" value="ECO:0007669"/>
    <property type="project" value="UniProtKB-KW"/>
</dbReference>
<keyword evidence="2" id="KW-0057">Aromatic amino acid biosynthesis</keyword>
<evidence type="ECO:0000256" key="1">
    <source>
        <dbReference type="ARBA" id="ARBA00004871"/>
    </source>
</evidence>
<dbReference type="AlphaFoldDB" id="A0AAN0KI58"/>
<dbReference type="SUPFAM" id="SSF53223">
    <property type="entry name" value="Aminoacid dehydrogenase-like, N-terminal domain"/>
    <property type="match status" value="1"/>
</dbReference>
<dbReference type="InterPro" id="IPR036291">
    <property type="entry name" value="NAD(P)-bd_dom_sf"/>
</dbReference>
<feature type="domain" description="Shikimate dehydrogenase substrate binding N-terminal" evidence="3">
    <location>
        <begin position="28"/>
        <end position="110"/>
    </location>
</feature>
<dbReference type="Pfam" id="PF08501">
    <property type="entry name" value="Shikimate_dh_N"/>
    <property type="match status" value="1"/>
</dbReference>
<dbReference type="InterPro" id="IPR046346">
    <property type="entry name" value="Aminoacid_DH-like_N_sf"/>
</dbReference>
<reference evidence="4" key="1">
    <citation type="journal article" date="2024" name="Int. J. Syst. Evol. Microbiol.">
        <title>Brooklawnia propionicigenes sp. nov., a facultatively anaerobic, propionate-producing bacterium isolated from a methanogenic reactor treating waste from cattle farms.</title>
        <authorList>
            <person name="Akita Y."/>
            <person name="Ueki A."/>
            <person name="Tonouchi A."/>
            <person name="Sugawara Y."/>
            <person name="Honma S."/>
            <person name="Kaku N."/>
            <person name="Ueki K."/>
        </authorList>
    </citation>
    <scope>NUCLEOTIDE SEQUENCE</scope>
    <source>
        <strain evidence="4">SH051</strain>
    </source>
</reference>
<accession>A0AAN0KI58</accession>
<dbReference type="GO" id="GO:0050661">
    <property type="term" value="F:NADP binding"/>
    <property type="evidence" value="ECO:0007669"/>
    <property type="project" value="TreeGrafter"/>
</dbReference>
<dbReference type="GO" id="GO:0009423">
    <property type="term" value="P:chorismate biosynthetic process"/>
    <property type="evidence" value="ECO:0007669"/>
    <property type="project" value="TreeGrafter"/>
</dbReference>
<dbReference type="Gene3D" id="3.40.50.10860">
    <property type="entry name" value="Leucine Dehydrogenase, chain A, domain 1"/>
    <property type="match status" value="1"/>
</dbReference>
<dbReference type="InterPro" id="IPR013708">
    <property type="entry name" value="Shikimate_DH-bd_N"/>
</dbReference>
<dbReference type="PANTHER" id="PTHR21089:SF1">
    <property type="entry name" value="BIFUNCTIONAL 3-DEHYDROQUINATE DEHYDRATASE_SHIKIMATE DEHYDROGENASE, CHLOROPLASTIC"/>
    <property type="match status" value="1"/>
</dbReference>
<comment type="pathway">
    <text evidence="1">Metabolic intermediate biosynthesis; chorismate biosynthesis; chorismate from D-erythrose 4-phosphate and phosphoenolpyruvate: step 4/7.</text>
</comment>
<evidence type="ECO:0000313" key="5">
    <source>
        <dbReference type="Proteomes" id="UP001431656"/>
    </source>
</evidence>
<protein>
    <submittedName>
        <fullName evidence="4">Shikimate dehydrogenase</fullName>
    </submittedName>
</protein>
<evidence type="ECO:0000256" key="2">
    <source>
        <dbReference type="ARBA" id="ARBA00023141"/>
    </source>
</evidence>
<keyword evidence="2" id="KW-0028">Amino-acid biosynthesis</keyword>
<sequence>MTTDSLLIESTYPQFIWDEESPMRRCAVIGSPIAHSLSPLLHRTAYACLGIADQFSYDAFEVTPDTLGDFIAALGPEWVGLSVTAPNKKALLSYGVADPIAEALQSGNTIIFGRDGAPNRVYNTDVTGLVAALGRAGVQSAATAVVIGNGATARSAFWALGKLGVGEIVVCARSAERAHASLDDVAALAGITFEVQPYGQAAQLPESWGPRADLLISTVPVELADDVAAALVAQARTVFEVVYNNYPSAFDRAARAAAVTSLDGLDLLVGQAIDQIRLMTGREADPQPLLAACRAEVLQRS</sequence>